<proteinExistence type="inferred from homology"/>
<organism evidence="8 9">
    <name type="scientific">Capronia epimyces CBS 606.96</name>
    <dbReference type="NCBI Taxonomy" id="1182542"/>
    <lineage>
        <taxon>Eukaryota</taxon>
        <taxon>Fungi</taxon>
        <taxon>Dikarya</taxon>
        <taxon>Ascomycota</taxon>
        <taxon>Pezizomycotina</taxon>
        <taxon>Eurotiomycetes</taxon>
        <taxon>Chaetothyriomycetidae</taxon>
        <taxon>Chaetothyriales</taxon>
        <taxon>Herpotrichiellaceae</taxon>
        <taxon>Capronia</taxon>
    </lineage>
</organism>
<reference evidence="8 9" key="1">
    <citation type="submission" date="2013-03" db="EMBL/GenBank/DDBJ databases">
        <title>The Genome Sequence of Capronia epimyces CBS 606.96.</title>
        <authorList>
            <consortium name="The Broad Institute Genomics Platform"/>
            <person name="Cuomo C."/>
            <person name="de Hoog S."/>
            <person name="Gorbushina A."/>
            <person name="Walker B."/>
            <person name="Young S.K."/>
            <person name="Zeng Q."/>
            <person name="Gargeya S."/>
            <person name="Fitzgerald M."/>
            <person name="Haas B."/>
            <person name="Abouelleil A."/>
            <person name="Allen A.W."/>
            <person name="Alvarado L."/>
            <person name="Arachchi H.M."/>
            <person name="Berlin A.M."/>
            <person name="Chapman S.B."/>
            <person name="Gainer-Dewar J."/>
            <person name="Goldberg J."/>
            <person name="Griggs A."/>
            <person name="Gujja S."/>
            <person name="Hansen M."/>
            <person name="Howarth C."/>
            <person name="Imamovic A."/>
            <person name="Ireland A."/>
            <person name="Larimer J."/>
            <person name="McCowan C."/>
            <person name="Murphy C."/>
            <person name="Pearson M."/>
            <person name="Poon T.W."/>
            <person name="Priest M."/>
            <person name="Roberts A."/>
            <person name="Saif S."/>
            <person name="Shea T."/>
            <person name="Sisk P."/>
            <person name="Sykes S."/>
            <person name="Wortman J."/>
            <person name="Nusbaum C."/>
            <person name="Birren B."/>
        </authorList>
    </citation>
    <scope>NUCLEOTIDE SEQUENCE [LARGE SCALE GENOMIC DNA]</scope>
    <source>
        <strain evidence="8 9">CBS 606.96</strain>
    </source>
</reference>
<evidence type="ECO:0000256" key="7">
    <source>
        <dbReference type="SAM" id="Phobius"/>
    </source>
</evidence>
<keyword evidence="4 7" id="KW-1133">Transmembrane helix</keyword>
<dbReference type="Proteomes" id="UP000019478">
    <property type="component" value="Unassembled WGS sequence"/>
</dbReference>
<evidence type="ECO:0000313" key="9">
    <source>
        <dbReference type="Proteomes" id="UP000019478"/>
    </source>
</evidence>
<dbReference type="AlphaFoldDB" id="W9XRB2"/>
<keyword evidence="3 7" id="KW-0812">Transmembrane</keyword>
<dbReference type="PANTHER" id="PTHR30618:SF0">
    <property type="entry name" value="PURINE-URACIL PERMEASE NCS1"/>
    <property type="match status" value="1"/>
</dbReference>
<dbReference type="OrthoDB" id="2018619at2759"/>
<evidence type="ECO:0008006" key="10">
    <source>
        <dbReference type="Google" id="ProtNLM"/>
    </source>
</evidence>
<evidence type="ECO:0000256" key="5">
    <source>
        <dbReference type="ARBA" id="ARBA00023136"/>
    </source>
</evidence>
<evidence type="ECO:0000256" key="4">
    <source>
        <dbReference type="ARBA" id="ARBA00022989"/>
    </source>
</evidence>
<dbReference type="CDD" id="cd11482">
    <property type="entry name" value="SLC-NCS1sbd_NRT1-like"/>
    <property type="match status" value="1"/>
</dbReference>
<feature type="transmembrane region" description="Helical" evidence="7">
    <location>
        <begin position="498"/>
        <end position="516"/>
    </location>
</feature>
<dbReference type="NCBIfam" id="TIGR00800">
    <property type="entry name" value="ncs1"/>
    <property type="match status" value="1"/>
</dbReference>
<feature type="transmembrane region" description="Helical" evidence="7">
    <location>
        <begin position="186"/>
        <end position="207"/>
    </location>
</feature>
<keyword evidence="9" id="KW-1185">Reference proteome</keyword>
<feature type="transmembrane region" description="Helical" evidence="7">
    <location>
        <begin position="408"/>
        <end position="427"/>
    </location>
</feature>
<dbReference type="Gene3D" id="1.10.4160.10">
    <property type="entry name" value="Hydantoin permease"/>
    <property type="match status" value="1"/>
</dbReference>
<dbReference type="GeneID" id="19170696"/>
<feature type="transmembrane region" description="Helical" evidence="7">
    <location>
        <begin position="383"/>
        <end position="402"/>
    </location>
</feature>
<dbReference type="GO" id="GO:0005886">
    <property type="term" value="C:plasma membrane"/>
    <property type="evidence" value="ECO:0007669"/>
    <property type="project" value="TreeGrafter"/>
</dbReference>
<keyword evidence="5 7" id="KW-0472">Membrane</keyword>
<evidence type="ECO:0000256" key="1">
    <source>
        <dbReference type="ARBA" id="ARBA00004141"/>
    </source>
</evidence>
<dbReference type="InterPro" id="IPR001248">
    <property type="entry name" value="Pur-cyt_permease"/>
</dbReference>
<comment type="caution">
    <text evidence="8">The sequence shown here is derived from an EMBL/GenBank/DDBJ whole genome shotgun (WGS) entry which is preliminary data.</text>
</comment>
<feature type="transmembrane region" description="Helical" evidence="7">
    <location>
        <begin position="459"/>
        <end position="478"/>
    </location>
</feature>
<evidence type="ECO:0000256" key="3">
    <source>
        <dbReference type="ARBA" id="ARBA00022692"/>
    </source>
</evidence>
<feature type="transmembrane region" description="Helical" evidence="7">
    <location>
        <begin position="94"/>
        <end position="111"/>
    </location>
</feature>
<dbReference type="FunFam" id="1.10.4160.10:FF:000001">
    <property type="entry name" value="Uracil permease, putative"/>
    <property type="match status" value="1"/>
</dbReference>
<sequence>MSQYVSQYVTKYIPSKATIKARATSAKAWELPKQESALAPKNVWTNADMDPVPPKYQTWTLWTWMAYWATDTINLGTWETASSVIAVGLNWRDAIPIMVVGTSCVAVPMVLNGAIGAKLHIPFSVIVRSGFGYYFGYFCIVSRAILAMFWLGIQGANGAQCITIMLTAIWPSYGRLENHLPSSAGITTSGMVSYFLFWIIQLPLLLIPPTKLRYLFLVKLVAAPVTALATLGWIVNKAGGGGAIFNLPETVHGSTRAWLWLSCMSSVTGSWATLACNIPDFSRYAKTSRGQYIQLPFLPAIFTVCGVMGIVTTSASKVVYGEFYWNPLDIIAHWLDNPGGRAAAFFAATSWYIAQVGTNITANSISAANDLTVLCPKYINIKRGCMIAALVGGWVIVPWKILSSATTFLAFMGGYAVFLAPMAGIIASDYWLVKRQHIDVPALYDPHGRYRYNKTGINWRAMLAFLLAVGPCLPGLAYSINDKTHITTGAKHLYTFDWLYGFVVSIFLYTGTSYIWRPRNQLVSRTVYGIPQDPADEEAYEEAYDEKVLRKDSLVGNSKSFANVGGIDSVASGLHLRKSFDEIARESAEERRASKASQGGQGPGTYPPGHVPDHLKGVDSQVLNEKL</sequence>
<feature type="transmembrane region" description="Helical" evidence="7">
    <location>
        <begin position="214"/>
        <end position="235"/>
    </location>
</feature>
<dbReference type="EMBL" id="AMGY01000005">
    <property type="protein sequence ID" value="EXJ82773.1"/>
    <property type="molecule type" value="Genomic_DNA"/>
</dbReference>
<dbReference type="RefSeq" id="XP_007734896.1">
    <property type="nucleotide sequence ID" value="XM_007736706.1"/>
</dbReference>
<dbReference type="GO" id="GO:0015205">
    <property type="term" value="F:nucleobase transmembrane transporter activity"/>
    <property type="evidence" value="ECO:0007669"/>
    <property type="project" value="TreeGrafter"/>
</dbReference>
<dbReference type="Pfam" id="PF02133">
    <property type="entry name" value="Transp_cyt_pur"/>
    <property type="match status" value="1"/>
</dbReference>
<comment type="subcellular location">
    <subcellularLocation>
        <location evidence="1">Membrane</location>
        <topology evidence="1">Multi-pass membrane protein</topology>
    </subcellularLocation>
</comment>
<name>W9XRB2_9EURO</name>
<evidence type="ECO:0000256" key="2">
    <source>
        <dbReference type="ARBA" id="ARBA00008974"/>
    </source>
</evidence>
<feature type="region of interest" description="Disordered" evidence="6">
    <location>
        <begin position="585"/>
        <end position="627"/>
    </location>
</feature>
<dbReference type="PANTHER" id="PTHR30618">
    <property type="entry name" value="NCS1 FAMILY PURINE/PYRIMIDINE TRANSPORTER"/>
    <property type="match status" value="1"/>
</dbReference>
<gene>
    <name evidence="8" type="ORF">A1O3_06588</name>
</gene>
<evidence type="ECO:0000313" key="8">
    <source>
        <dbReference type="EMBL" id="EXJ82773.1"/>
    </source>
</evidence>
<protein>
    <recommendedName>
        <fullName evidence="10">NCS1 family nucleobase:cation symporter-1</fullName>
    </recommendedName>
</protein>
<dbReference type="InterPro" id="IPR045225">
    <property type="entry name" value="Uracil/uridine/allantoin_perm"/>
</dbReference>
<feature type="transmembrane region" description="Helical" evidence="7">
    <location>
        <begin position="297"/>
        <end position="320"/>
    </location>
</feature>
<comment type="similarity">
    <text evidence="2">Belongs to the purine-cytosine permease (2.A.39) family.</text>
</comment>
<dbReference type="InterPro" id="IPR012681">
    <property type="entry name" value="NCS1"/>
</dbReference>
<evidence type="ECO:0000256" key="6">
    <source>
        <dbReference type="SAM" id="MobiDB-lite"/>
    </source>
</evidence>
<accession>W9XRB2</accession>
<feature type="transmembrane region" description="Helical" evidence="7">
    <location>
        <begin position="257"/>
        <end position="276"/>
    </location>
</feature>
<dbReference type="HOGENOM" id="CLU_021555_4_1_1"/>
<feature type="transmembrane region" description="Helical" evidence="7">
    <location>
        <begin position="158"/>
        <end position="174"/>
    </location>
</feature>
<dbReference type="eggNOG" id="KOG2466">
    <property type="taxonomic scope" value="Eukaryota"/>
</dbReference>
<feature type="transmembrane region" description="Helical" evidence="7">
    <location>
        <begin position="340"/>
        <end position="362"/>
    </location>
</feature>